<proteinExistence type="predicted"/>
<name>A0A699JZ21_TANCI</name>
<evidence type="ECO:0000313" key="1">
    <source>
        <dbReference type="EMBL" id="GFA66197.1"/>
    </source>
</evidence>
<gene>
    <name evidence="1" type="ORF">Tci_638169</name>
</gene>
<dbReference type="EMBL" id="BKCJ010464206">
    <property type="protein sequence ID" value="GFA66197.1"/>
    <property type="molecule type" value="Genomic_DNA"/>
</dbReference>
<dbReference type="AlphaFoldDB" id="A0A699JZ21"/>
<organism evidence="1">
    <name type="scientific">Tanacetum cinerariifolium</name>
    <name type="common">Dalmatian daisy</name>
    <name type="synonym">Chrysanthemum cinerariifolium</name>
    <dbReference type="NCBI Taxonomy" id="118510"/>
    <lineage>
        <taxon>Eukaryota</taxon>
        <taxon>Viridiplantae</taxon>
        <taxon>Streptophyta</taxon>
        <taxon>Embryophyta</taxon>
        <taxon>Tracheophyta</taxon>
        <taxon>Spermatophyta</taxon>
        <taxon>Magnoliopsida</taxon>
        <taxon>eudicotyledons</taxon>
        <taxon>Gunneridae</taxon>
        <taxon>Pentapetalae</taxon>
        <taxon>asterids</taxon>
        <taxon>campanulids</taxon>
        <taxon>Asterales</taxon>
        <taxon>Asteraceae</taxon>
        <taxon>Asteroideae</taxon>
        <taxon>Anthemideae</taxon>
        <taxon>Anthemidinae</taxon>
        <taxon>Tanacetum</taxon>
    </lineage>
</organism>
<comment type="caution">
    <text evidence="1">The sequence shown here is derived from an EMBL/GenBank/DDBJ whole genome shotgun (WGS) entry which is preliminary data.</text>
</comment>
<accession>A0A699JZ21</accession>
<protein>
    <submittedName>
        <fullName evidence="1">Uncharacterized protein</fullName>
    </submittedName>
</protein>
<sequence>LSSFLQEFYMRRSIQAGGTPNLNLRMIAGYEYVYEPMIAGCGYVYKPNDSQTLKDIDKLTKGIELVKHEDVWSVMTSEKRSVKSGSLGSMAMDTPNLVDTMNIDEPPNVHSVSIQEKPSSYVGAAGGSKLIPS</sequence>
<feature type="non-terminal residue" evidence="1">
    <location>
        <position position="1"/>
    </location>
</feature>
<reference evidence="1" key="1">
    <citation type="journal article" date="2019" name="Sci. Rep.">
        <title>Draft genome of Tanacetum cinerariifolium, the natural source of mosquito coil.</title>
        <authorList>
            <person name="Yamashiro T."/>
            <person name="Shiraishi A."/>
            <person name="Satake H."/>
            <person name="Nakayama K."/>
        </authorList>
    </citation>
    <scope>NUCLEOTIDE SEQUENCE</scope>
</reference>